<evidence type="ECO:0000313" key="5">
    <source>
        <dbReference type="Proteomes" id="UP000319094"/>
    </source>
</evidence>
<dbReference type="RefSeq" id="WP_141885682.1">
    <property type="nucleotide sequence ID" value="NZ_BAAAUY010000023.1"/>
</dbReference>
<evidence type="ECO:0000259" key="3">
    <source>
        <dbReference type="PROSITE" id="PS50977"/>
    </source>
</evidence>
<sequence>MSAHSHRSSSVIARDEAILDAVSAGLRRYGPRKLTAQDVADAAGISRMTLYRAMGSMDNAILLALTREFGRAVATLRAALPPLDVSTGATRLATFLGAAARSFVDSELIASVLAQQPDLIEPYLSGRLGRSQELVLDAIEELRREGLADCSISEPAPSSLTLLLLVRGVALGAPLLSGEAFARSTSELTGLALAALGAGLPEPVDPPTSPATIA</sequence>
<dbReference type="EMBL" id="VFON01000001">
    <property type="protein sequence ID" value="TQL42192.1"/>
    <property type="molecule type" value="Genomic_DNA"/>
</dbReference>
<dbReference type="AlphaFoldDB" id="A0A542Y283"/>
<protein>
    <submittedName>
        <fullName evidence="4">TetR family transcriptional regulator</fullName>
    </submittedName>
</protein>
<dbReference type="GO" id="GO:0003677">
    <property type="term" value="F:DNA binding"/>
    <property type="evidence" value="ECO:0007669"/>
    <property type="project" value="UniProtKB-UniRule"/>
</dbReference>
<evidence type="ECO:0000256" key="1">
    <source>
        <dbReference type="ARBA" id="ARBA00023125"/>
    </source>
</evidence>
<reference evidence="4 5" key="1">
    <citation type="submission" date="2019-06" db="EMBL/GenBank/DDBJ databases">
        <title>Sequencing the genomes of 1000 actinobacteria strains.</title>
        <authorList>
            <person name="Klenk H.-P."/>
        </authorList>
    </citation>
    <scope>NUCLEOTIDE SEQUENCE [LARGE SCALE GENOMIC DNA]</scope>
    <source>
        <strain evidence="4 5">DSM 8803</strain>
    </source>
</reference>
<dbReference type="PROSITE" id="PS50977">
    <property type="entry name" value="HTH_TETR_2"/>
    <property type="match status" value="1"/>
</dbReference>
<name>A0A542Y283_9MICO</name>
<dbReference type="Gene3D" id="1.10.357.10">
    <property type="entry name" value="Tetracycline Repressor, domain 2"/>
    <property type="match status" value="1"/>
</dbReference>
<evidence type="ECO:0000313" key="4">
    <source>
        <dbReference type="EMBL" id="TQL42192.1"/>
    </source>
</evidence>
<keyword evidence="1 2" id="KW-0238">DNA-binding</keyword>
<dbReference type="InterPro" id="IPR001647">
    <property type="entry name" value="HTH_TetR"/>
</dbReference>
<accession>A0A542Y283</accession>
<feature type="domain" description="HTH tetR-type" evidence="3">
    <location>
        <begin position="12"/>
        <end position="72"/>
    </location>
</feature>
<keyword evidence="5" id="KW-1185">Reference proteome</keyword>
<organism evidence="4 5">
    <name type="scientific">Leucobacter komagatae</name>
    <dbReference type="NCBI Taxonomy" id="55969"/>
    <lineage>
        <taxon>Bacteria</taxon>
        <taxon>Bacillati</taxon>
        <taxon>Actinomycetota</taxon>
        <taxon>Actinomycetes</taxon>
        <taxon>Micrococcales</taxon>
        <taxon>Microbacteriaceae</taxon>
        <taxon>Leucobacter</taxon>
    </lineage>
</organism>
<dbReference type="Proteomes" id="UP000319094">
    <property type="component" value="Unassembled WGS sequence"/>
</dbReference>
<comment type="caution">
    <text evidence="4">The sequence shown here is derived from an EMBL/GenBank/DDBJ whole genome shotgun (WGS) entry which is preliminary data.</text>
</comment>
<dbReference type="OrthoDB" id="3235020at2"/>
<gene>
    <name evidence="4" type="ORF">FB468_0174</name>
</gene>
<dbReference type="SUPFAM" id="SSF46689">
    <property type="entry name" value="Homeodomain-like"/>
    <property type="match status" value="1"/>
</dbReference>
<feature type="DNA-binding region" description="H-T-H motif" evidence="2">
    <location>
        <begin position="35"/>
        <end position="54"/>
    </location>
</feature>
<proteinExistence type="predicted"/>
<evidence type="ECO:0000256" key="2">
    <source>
        <dbReference type="PROSITE-ProRule" id="PRU00335"/>
    </source>
</evidence>
<dbReference type="InterPro" id="IPR009057">
    <property type="entry name" value="Homeodomain-like_sf"/>
</dbReference>